<feature type="compositionally biased region" description="Acidic residues" evidence="1">
    <location>
        <begin position="1699"/>
        <end position="1708"/>
    </location>
</feature>
<feature type="compositionally biased region" description="Polar residues" evidence="1">
    <location>
        <begin position="938"/>
        <end position="947"/>
    </location>
</feature>
<feature type="region of interest" description="Disordered" evidence="1">
    <location>
        <begin position="997"/>
        <end position="1071"/>
    </location>
</feature>
<dbReference type="Gene3D" id="3.90.660.10">
    <property type="match status" value="1"/>
</dbReference>
<feature type="region of interest" description="Disordered" evidence="1">
    <location>
        <begin position="672"/>
        <end position="693"/>
    </location>
</feature>
<feature type="region of interest" description="Disordered" evidence="1">
    <location>
        <begin position="1184"/>
        <end position="1251"/>
    </location>
</feature>
<gene>
    <name evidence="3" type="ORF">Cvel_26887</name>
</gene>
<proteinExistence type="predicted"/>
<dbReference type="InterPro" id="IPR050281">
    <property type="entry name" value="Flavin_monoamine_oxidase"/>
</dbReference>
<feature type="region of interest" description="Disordered" evidence="1">
    <location>
        <begin position="900"/>
        <end position="919"/>
    </location>
</feature>
<evidence type="ECO:0000259" key="2">
    <source>
        <dbReference type="Pfam" id="PF01593"/>
    </source>
</evidence>
<feature type="compositionally biased region" description="Low complexity" evidence="1">
    <location>
        <begin position="1361"/>
        <end position="1385"/>
    </location>
</feature>
<feature type="compositionally biased region" description="Acidic residues" evidence="1">
    <location>
        <begin position="1653"/>
        <end position="1668"/>
    </location>
</feature>
<feature type="compositionally biased region" description="Acidic residues" evidence="1">
    <location>
        <begin position="327"/>
        <end position="336"/>
    </location>
</feature>
<feature type="region of interest" description="Disordered" evidence="1">
    <location>
        <begin position="1349"/>
        <end position="1397"/>
    </location>
</feature>
<feature type="region of interest" description="Disordered" evidence="1">
    <location>
        <begin position="59"/>
        <end position="272"/>
    </location>
</feature>
<feature type="compositionally biased region" description="Basic and acidic residues" evidence="1">
    <location>
        <begin position="1818"/>
        <end position="1836"/>
    </location>
</feature>
<feature type="compositionally biased region" description="Low complexity" evidence="1">
    <location>
        <begin position="291"/>
        <end position="303"/>
    </location>
</feature>
<dbReference type="VEuPathDB" id="CryptoDB:Cvel_26887"/>
<dbReference type="EMBL" id="CDMZ01002492">
    <property type="protein sequence ID" value="CEM42604.1"/>
    <property type="molecule type" value="Genomic_DNA"/>
</dbReference>
<reference evidence="3" key="1">
    <citation type="submission" date="2014-11" db="EMBL/GenBank/DDBJ databases">
        <authorList>
            <person name="Otto D Thomas"/>
            <person name="Naeem Raeece"/>
        </authorList>
    </citation>
    <scope>NUCLEOTIDE SEQUENCE</scope>
</reference>
<sequence length="2077" mass="217461">MGAGLHSSAERRREDEDDSDDFPEDGRSVDLDEAALEAAEAAAEIAESQAVALTAEAESLVCQDREERKLRVGGRESQDSCSSMLSPSPKEGLYESSASSSSSSGDLLRPHAKGREGEDEGDLAAEVKLDGGGRRTRSSRTLRTPNRFDPSDDTTPTSLSTGDDPAAGDPPASPSGGVAAPGTTKAAALAAVKRAEAARNAASQAKETVEMIRDRLREKERIRRAERERERSTSSVLNESGSTTAAAASASALPQSSHGGERRASRAHPTAEEMNCAAANAVHFAQAMAASTAALAASGGSSTSRRRRRSSSSAQQQLQLSGGDLMGDSDDDEDMHDPDRDEKPNSSRQGGAPFPPQILAVKQERDAKGGLSSAPVDTGPKQKTRKMSAAAAGATNPTAVPLPHASLPPASSVSPPRGSSMGPPKLIPIPVPCFSESQPLTPGAVQPTLSSSMQQQEQHQSPPKRQKTSGGKKGGKAKKSAKPPKKKQGRAAAASSNPLDDDTPLPMNDDGGERQGEEYSSATAAAAAASSVDALDFSHQEIQEALNASLSDEVDLFLAAYDNIFRQPLPLPPGANAADASRRSGSPERINGQGGAVGEGSEDLSGVSHVVVVGAGAAGLAAAAALHERGLSVHVLEARDRLGGRIQTIDFEPLSEAGGGGGGGLMPYGAVSGSRDYPPSPPRPRSPQKLGQARALHCSSSATASGECARADAGASWLVWAPNLLHHVWALAVEREIPTSAGLPSHNGLPAVRDSSYFASWYRGGQKIPHVDVMRAHILFGRLLEETVKNLRGGLRTFEGEEAGGGMPSPDVLREGTTNRGDRGTENGGLLRHQEGVGGNGPSSHTGGDGASASSSSFPSSLHPVDRNQGGCSSSSSSAPLHVQARTSGESLLMQMQNGQSPLRDFGTHTQQRVQPADSYATSAAISSSSLHGEERNPISSITVRPNGGLTTVQNTDNSAAAAAAAQAAAEAEADQSRMLELLDSIAGCPSSLSVPPILPGERAATSSGEGDEFVPGRASASRRIPGSHRDSSHHRHGLGGFGSSPLGKVGSVSSPHPAGHHLDRPGGPLSACPLVVRNTRLLRDKNGSREGTDEAMLPKLTSDEDLHVDALSHHPGGRDGRGALPLRLHGSSSSGGPGVVLHRPSGHSGLLGPLSGCPSIEHHQGGPFFSAESPCCNFGVTPSHSAPDDASVPVPSGATPHTEGVRRGGGTDGGAVERTTQGGPCNEEQQQQERASAGVEGTGGLESSQREAVDALVSQTEKVVVRLHSVERREGKRGCSLLEEGEGRTPSVTACWEAAKQTVMNDQSLPVEMRSTRAFEIAEALCRRFMAATDRLRDLSAHQVATTAAHSHFPKPPNLASSSSAAAAGAESGEASFSSSSSSSQCHSSERETEEADQKLMGDFWKGGGTVPVATPPLYAGPLNKWPGDRLCTKGFDWFPRSLEKKLLGVCALSLRESVSEIRGVVVDTRPETHAVALQNGPSSAEASSSSSSPGPGVGGGPEVVRRGGRPGGSFVEITTRGGRKYRALKCIVTVPIGVLQHKNANSSISFVPPLETAKKRAVERMGAGGHEKVILRFKEVFWPDTDPFFVESSSSLYFTNLHAMGQPHTLVANFFGQKGFEGFGVAGPLTGSGTDEEVVEYVVRQLRGMFDSEEGEGGKEDEEGSDRDEGDRGEGLFLGGETGKRNKKQHSAKEGEVKEEEMEEADNAPLGRQQISAAVSSSSCPPVGQRGKKSDSRSRSRSPSRRERRQKENEGRRRKVDVPLQWHVSRWGTDPFSLGASSFWQAGSSPDDSLALAAPHPCPPSSVDRTASLLAETDRDREGEGRLDSAESRRGHGRRDQRKTLRDSFVFFAGEATDSAWPRTVHGATRSGLRAAAETLASLYHIERVPVFDHSSTSESAILSESPTPEAVTDTCQVPLADSGGQCRPWESFSSVCIQQQTQQQPAQAIQAQGGLHITSMCRDVGGPAHFPPGVLDLKGGAASLFPPAGAAGCVQLPVQLSLQGLYEMGSLQQQHQQQAYTHGSLSRLLPPGVQCHVPVPASHVVNGLSGLSMSMDTGGIVQEEEEEEDVQMAC</sequence>
<dbReference type="SUPFAM" id="SSF54373">
    <property type="entry name" value="FAD-linked reductases, C-terminal domain"/>
    <property type="match status" value="1"/>
</dbReference>
<accession>A0A0G4HEU6</accession>
<feature type="compositionally biased region" description="Low complexity" evidence="1">
    <location>
        <begin position="311"/>
        <end position="323"/>
    </location>
</feature>
<dbReference type="Pfam" id="PF13450">
    <property type="entry name" value="NAD_binding_8"/>
    <property type="match status" value="1"/>
</dbReference>
<feature type="compositionally biased region" description="Basic residues" evidence="1">
    <location>
        <begin position="473"/>
        <end position="489"/>
    </location>
</feature>
<feature type="compositionally biased region" description="Low complexity" evidence="1">
    <location>
        <begin position="1482"/>
        <end position="1496"/>
    </location>
</feature>
<feature type="compositionally biased region" description="Low complexity" evidence="1">
    <location>
        <begin position="153"/>
        <end position="205"/>
    </location>
</feature>
<feature type="compositionally biased region" description="Low complexity" evidence="1">
    <location>
        <begin position="1718"/>
        <end position="1729"/>
    </location>
</feature>
<feature type="region of interest" description="Disordered" evidence="1">
    <location>
        <begin position="924"/>
        <end position="947"/>
    </location>
</feature>
<feature type="compositionally biased region" description="Basic and acidic residues" evidence="1">
    <location>
        <begin position="63"/>
        <end position="78"/>
    </location>
</feature>
<dbReference type="Gene3D" id="3.50.50.60">
    <property type="entry name" value="FAD/NAD(P)-binding domain"/>
    <property type="match status" value="2"/>
</dbReference>
<feature type="compositionally biased region" description="Low complexity" evidence="1">
    <location>
        <begin position="389"/>
        <end position="416"/>
    </location>
</feature>
<feature type="region of interest" description="Disordered" evidence="1">
    <location>
        <begin position="1479"/>
        <end position="1518"/>
    </location>
</feature>
<feature type="compositionally biased region" description="Basic and acidic residues" evidence="1">
    <location>
        <begin position="207"/>
        <end position="232"/>
    </location>
</feature>
<feature type="domain" description="Amine oxidase" evidence="2">
    <location>
        <begin position="1840"/>
        <end position="1880"/>
    </location>
</feature>
<dbReference type="GO" id="GO:0016491">
    <property type="term" value="F:oxidoreductase activity"/>
    <property type="evidence" value="ECO:0007669"/>
    <property type="project" value="InterPro"/>
</dbReference>
<dbReference type="PANTHER" id="PTHR10742:SF410">
    <property type="entry name" value="LYSINE-SPECIFIC HISTONE DEMETHYLASE 2"/>
    <property type="match status" value="1"/>
</dbReference>
<feature type="region of interest" description="Disordered" evidence="1">
    <location>
        <begin position="1790"/>
        <end position="1843"/>
    </location>
</feature>
<feature type="compositionally biased region" description="Low complexity" evidence="1">
    <location>
        <begin position="843"/>
        <end position="861"/>
    </location>
</feature>
<feature type="region of interest" description="Disordered" evidence="1">
    <location>
        <begin position="798"/>
        <end position="883"/>
    </location>
</feature>
<feature type="region of interest" description="Disordered" evidence="1">
    <location>
        <begin position="291"/>
        <end position="525"/>
    </location>
</feature>
<feature type="compositionally biased region" description="Polar residues" evidence="1">
    <location>
        <begin position="1221"/>
        <end position="1235"/>
    </location>
</feature>
<dbReference type="InterPro" id="IPR002937">
    <property type="entry name" value="Amino_oxidase"/>
</dbReference>
<dbReference type="SUPFAM" id="SSF51905">
    <property type="entry name" value="FAD/NAD(P)-binding domain"/>
    <property type="match status" value="2"/>
</dbReference>
<feature type="region of interest" description="Disordered" evidence="1">
    <location>
        <begin position="1651"/>
        <end position="1762"/>
    </location>
</feature>
<feature type="region of interest" description="Disordered" evidence="1">
    <location>
        <begin position="569"/>
        <end position="602"/>
    </location>
</feature>
<evidence type="ECO:0000313" key="3">
    <source>
        <dbReference type="EMBL" id="CEM42604.1"/>
    </source>
</evidence>
<protein>
    <recommendedName>
        <fullName evidence="2">Amine oxidase domain-containing protein</fullName>
    </recommendedName>
</protein>
<feature type="compositionally biased region" description="Low complexity" evidence="1">
    <location>
        <begin position="242"/>
        <end position="252"/>
    </location>
</feature>
<evidence type="ECO:0000256" key="1">
    <source>
        <dbReference type="SAM" id="MobiDB-lite"/>
    </source>
</evidence>
<feature type="compositionally biased region" description="Basic residues" evidence="1">
    <location>
        <begin position="1741"/>
        <end position="1750"/>
    </location>
</feature>
<organism evidence="3">
    <name type="scientific">Chromera velia CCMP2878</name>
    <dbReference type="NCBI Taxonomy" id="1169474"/>
    <lineage>
        <taxon>Eukaryota</taxon>
        <taxon>Sar</taxon>
        <taxon>Alveolata</taxon>
        <taxon>Colpodellida</taxon>
        <taxon>Chromeraceae</taxon>
        <taxon>Chromera</taxon>
    </lineage>
</organism>
<name>A0A0G4HEU6_9ALVE</name>
<dbReference type="PANTHER" id="PTHR10742">
    <property type="entry name" value="FLAVIN MONOAMINE OXIDASE"/>
    <property type="match status" value="1"/>
</dbReference>
<feature type="region of interest" description="Disordered" evidence="1">
    <location>
        <begin position="1"/>
        <end position="32"/>
    </location>
</feature>
<dbReference type="InterPro" id="IPR036188">
    <property type="entry name" value="FAD/NAD-bd_sf"/>
</dbReference>
<feature type="compositionally biased region" description="Low complexity" evidence="1">
    <location>
        <begin position="450"/>
        <end position="461"/>
    </location>
</feature>
<dbReference type="Pfam" id="PF01593">
    <property type="entry name" value="Amino_oxidase"/>
    <property type="match status" value="2"/>
</dbReference>
<feature type="domain" description="Amine oxidase" evidence="2">
    <location>
        <begin position="1513"/>
        <end position="1658"/>
    </location>
</feature>